<evidence type="ECO:0000313" key="4">
    <source>
        <dbReference type="Proteomes" id="UP000538292"/>
    </source>
</evidence>
<dbReference type="Proteomes" id="UP000538292">
    <property type="component" value="Unassembled WGS sequence"/>
</dbReference>
<feature type="compositionally biased region" description="Basic residues" evidence="1">
    <location>
        <begin position="290"/>
        <end position="304"/>
    </location>
</feature>
<keyword evidence="2" id="KW-1133">Transmembrane helix</keyword>
<feature type="compositionally biased region" description="Basic residues" evidence="1">
    <location>
        <begin position="238"/>
        <end position="247"/>
    </location>
</feature>
<feature type="compositionally biased region" description="Basic and acidic residues" evidence="1">
    <location>
        <begin position="273"/>
        <end position="282"/>
    </location>
</feature>
<feature type="compositionally biased region" description="Basic and acidic residues" evidence="1">
    <location>
        <begin position="56"/>
        <end position="69"/>
    </location>
</feature>
<evidence type="ECO:0000256" key="1">
    <source>
        <dbReference type="SAM" id="MobiDB-lite"/>
    </source>
</evidence>
<keyword evidence="4" id="KW-1185">Reference proteome</keyword>
<protein>
    <submittedName>
        <fullName evidence="3">Uncharacterized protein</fullName>
    </submittedName>
</protein>
<feature type="compositionally biased region" description="Basic and acidic residues" evidence="1">
    <location>
        <begin position="248"/>
        <end position="260"/>
    </location>
</feature>
<gene>
    <name evidence="3" type="ORF">H2C83_14510</name>
</gene>
<proteinExistence type="predicted"/>
<feature type="transmembrane region" description="Helical" evidence="2">
    <location>
        <begin position="12"/>
        <end position="30"/>
    </location>
</feature>
<accession>A0A7W1XUI8</accession>
<evidence type="ECO:0000256" key="2">
    <source>
        <dbReference type="SAM" id="Phobius"/>
    </source>
</evidence>
<organism evidence="3 4">
    <name type="scientific">Thermoactinomyces mirandus</name>
    <dbReference type="NCBI Taxonomy" id="2756294"/>
    <lineage>
        <taxon>Bacteria</taxon>
        <taxon>Bacillati</taxon>
        <taxon>Bacillota</taxon>
        <taxon>Bacilli</taxon>
        <taxon>Bacillales</taxon>
        <taxon>Thermoactinomycetaceae</taxon>
        <taxon>Thermoactinomyces</taxon>
    </lineage>
</organism>
<dbReference type="EMBL" id="JACEOL010000055">
    <property type="protein sequence ID" value="MBA4603495.1"/>
    <property type="molecule type" value="Genomic_DNA"/>
</dbReference>
<evidence type="ECO:0000313" key="3">
    <source>
        <dbReference type="EMBL" id="MBA4603495.1"/>
    </source>
</evidence>
<comment type="caution">
    <text evidence="3">The sequence shown here is derived from an EMBL/GenBank/DDBJ whole genome shotgun (WGS) entry which is preliminary data.</text>
</comment>
<feature type="compositionally biased region" description="Basic and acidic residues" evidence="1">
    <location>
        <begin position="79"/>
        <end position="126"/>
    </location>
</feature>
<dbReference type="AlphaFoldDB" id="A0A7W1XUI8"/>
<dbReference type="RefSeq" id="WP_181741967.1">
    <property type="nucleotide sequence ID" value="NZ_JACEOL010000055.1"/>
</dbReference>
<keyword evidence="2" id="KW-0472">Membrane</keyword>
<feature type="compositionally biased region" description="Basic and acidic residues" evidence="1">
    <location>
        <begin position="216"/>
        <end position="237"/>
    </location>
</feature>
<sequence>MDFIKENPILWGIVFVVLLIAIIAVISIIVSKNRRKEVEEIEKMFPSGNMTSEDIKISVERVRRATKEREKRKHKKPQIHRERPREAHPDEDKEIVRRTTDEAVKQDRDSSRSGESGSKEESVSEKKHGRSATFQTTGETAQKGETEPSSKAQEFFHKPGKMLKSDLLSSTINRRKIEKGDYRHSRGHSLLQETITNDKKKDLSVQQKTHKVSAKQHPEQTDKEMQPKGEQGFMDKAKSRRMFKRSLLKPDKTAKPDSGKLPKSSLIDTHVFSGKEENKQDETEASTLSRQKRVNNKSFFSKRK</sequence>
<name>A0A7W1XUI8_9BACL</name>
<reference evidence="3 4" key="1">
    <citation type="submission" date="2020-07" db="EMBL/GenBank/DDBJ databases">
        <title>Thermoactinomyces phylogeny.</title>
        <authorList>
            <person name="Dunlap C."/>
        </authorList>
    </citation>
    <scope>NUCLEOTIDE SEQUENCE [LARGE SCALE GENOMIC DNA]</scope>
    <source>
        <strain evidence="3 4">AMNI-1</strain>
    </source>
</reference>
<keyword evidence="2" id="KW-0812">Transmembrane</keyword>
<feature type="region of interest" description="Disordered" evidence="1">
    <location>
        <begin position="56"/>
        <end position="304"/>
    </location>
</feature>